<gene>
    <name evidence="2" type="ORF">JT362_11175</name>
</gene>
<feature type="domain" description="Transglutaminase-like" evidence="1">
    <location>
        <begin position="88"/>
        <end position="150"/>
    </location>
</feature>
<dbReference type="Proteomes" id="UP001156441">
    <property type="component" value="Unassembled WGS sequence"/>
</dbReference>
<dbReference type="SMART" id="SM00460">
    <property type="entry name" value="TGc"/>
    <property type="match status" value="1"/>
</dbReference>
<sequence length="295" mass="32594">MQTLPRYTKQIGFTSAGGHAALFEGLPNDVAELCSVTQGLLIHEHLAGSYGVTLDEDDRRSAHLRRVAELLDWIVDRDPRPLDVAREPAARTAGNCRQFTVLLVSMLRAQDVPARARCGFGTYFGSSLGEDHWVAEVWLDGRWRLVDAQVDEHQRALFGVDLDLTDVPRDRFLVAGDAWAACRSGEADPATFGLSVTGETGAWWIAGNLMRDVAALNNAEMLPWDVWGAMPGPDDVIDEDRVALFDELAALTAEPDGHLDELRARFESDDRLRVGPVVHNVLRSRNEEVSLGLTR</sequence>
<organism evidence="2 3">
    <name type="scientific">Actinophytocola gossypii</name>
    <dbReference type="NCBI Taxonomy" id="2812003"/>
    <lineage>
        <taxon>Bacteria</taxon>
        <taxon>Bacillati</taxon>
        <taxon>Actinomycetota</taxon>
        <taxon>Actinomycetes</taxon>
        <taxon>Pseudonocardiales</taxon>
        <taxon>Pseudonocardiaceae</taxon>
    </lineage>
</organism>
<name>A0ABT2J749_9PSEU</name>
<dbReference type="RefSeq" id="WP_260191067.1">
    <property type="nucleotide sequence ID" value="NZ_JAFFZE010000010.1"/>
</dbReference>
<reference evidence="2 3" key="1">
    <citation type="submission" date="2021-02" db="EMBL/GenBank/DDBJ databases">
        <title>Actinophytocola xerophila sp. nov., isolated from soil of cotton cropping field.</title>
        <authorList>
            <person name="Huang R."/>
            <person name="Chen X."/>
            <person name="Ge X."/>
            <person name="Liu W."/>
        </authorList>
    </citation>
    <scope>NUCLEOTIDE SEQUENCE [LARGE SCALE GENOMIC DNA]</scope>
    <source>
        <strain evidence="2 3">S1-96</strain>
    </source>
</reference>
<evidence type="ECO:0000259" key="1">
    <source>
        <dbReference type="SMART" id="SM00460"/>
    </source>
</evidence>
<protein>
    <submittedName>
        <fullName evidence="2">Transglutaminase domain-containing protein</fullName>
    </submittedName>
</protein>
<comment type="caution">
    <text evidence="2">The sequence shown here is derived from an EMBL/GenBank/DDBJ whole genome shotgun (WGS) entry which is preliminary data.</text>
</comment>
<keyword evidence="3" id="KW-1185">Reference proteome</keyword>
<dbReference type="InterPro" id="IPR002931">
    <property type="entry name" value="Transglutaminase-like"/>
</dbReference>
<dbReference type="InterPro" id="IPR038765">
    <property type="entry name" value="Papain-like_cys_pep_sf"/>
</dbReference>
<evidence type="ECO:0000313" key="3">
    <source>
        <dbReference type="Proteomes" id="UP001156441"/>
    </source>
</evidence>
<dbReference type="Gene3D" id="3.10.620.30">
    <property type="match status" value="1"/>
</dbReference>
<evidence type="ECO:0000313" key="2">
    <source>
        <dbReference type="EMBL" id="MCT2583679.1"/>
    </source>
</evidence>
<dbReference type="Pfam" id="PF01841">
    <property type="entry name" value="Transglut_core"/>
    <property type="match status" value="1"/>
</dbReference>
<accession>A0ABT2J749</accession>
<dbReference type="EMBL" id="JAFFZE010000010">
    <property type="protein sequence ID" value="MCT2583679.1"/>
    <property type="molecule type" value="Genomic_DNA"/>
</dbReference>
<dbReference type="SUPFAM" id="SSF54001">
    <property type="entry name" value="Cysteine proteinases"/>
    <property type="match status" value="1"/>
</dbReference>
<proteinExistence type="predicted"/>